<sequence length="441" mass="45606">MIALVASITALLLSTLVLMVGSGLLGTLLSVRLAAEAFPADVTGAVMAAYFAGLMLGALGAGAVIRRAGHVRAFAVFAAVATAAALVHGLYIDAWVWGGLRIVTGFSIAGLYMVIESWLNERASSGNRGRLFSLYQIASYLGLGAGQFLLPLRPVEGTELFMITAAILALCLVPVSLTRAIHPTPPQRHRLALRAVFTSSRMGVLLCVAAGVVNGAAFALAPVFVVAFAGVQSVSVFMGAMILGGMLLQYPIGQLSDRFDRRLLIVVVNAALLAVSGLLLAVTGAGLVLLAAVAALYGGLTFTLYPLAVAHINDRLGARGDVDFVGVAAALLFLWGIGAALGPVLVGGLMARVGPEGLFLAVAGVTAAMALYALIARGEQVPAKEQSAFVSMARTTSVISELDPRAREIDPQLDWIEELARADASADEATPSTQEASREAA</sequence>
<dbReference type="PANTHER" id="PTHR23521:SF3">
    <property type="entry name" value="MFS TRANSPORTER"/>
    <property type="match status" value="1"/>
</dbReference>
<dbReference type="GO" id="GO:0005886">
    <property type="term" value="C:plasma membrane"/>
    <property type="evidence" value="ECO:0007669"/>
    <property type="project" value="TreeGrafter"/>
</dbReference>
<evidence type="ECO:0000256" key="4">
    <source>
        <dbReference type="SAM" id="MobiDB-lite"/>
    </source>
</evidence>
<feature type="transmembrane region" description="Helical" evidence="5">
    <location>
        <begin position="263"/>
        <end position="282"/>
    </location>
</feature>
<organism evidence="7 8">
    <name type="scientific">Sediminicurvatus halobius</name>
    <dbReference type="NCBI Taxonomy" id="2182432"/>
    <lineage>
        <taxon>Bacteria</taxon>
        <taxon>Pseudomonadati</taxon>
        <taxon>Pseudomonadota</taxon>
        <taxon>Gammaproteobacteria</taxon>
        <taxon>Chromatiales</taxon>
        <taxon>Ectothiorhodospiraceae</taxon>
        <taxon>Sediminicurvatus</taxon>
    </lineage>
</organism>
<evidence type="ECO:0000256" key="3">
    <source>
        <dbReference type="ARBA" id="ARBA00023136"/>
    </source>
</evidence>
<gene>
    <name evidence="7" type="ORF">DEM34_09925</name>
</gene>
<evidence type="ECO:0000313" key="7">
    <source>
        <dbReference type="EMBL" id="PWG63156.1"/>
    </source>
</evidence>
<dbReference type="AlphaFoldDB" id="A0A2U2N1U2"/>
<feature type="transmembrane region" description="Helical" evidence="5">
    <location>
        <begin position="288"/>
        <end position="312"/>
    </location>
</feature>
<dbReference type="OrthoDB" id="9810614at2"/>
<dbReference type="SUPFAM" id="SSF103473">
    <property type="entry name" value="MFS general substrate transporter"/>
    <property type="match status" value="1"/>
</dbReference>
<dbReference type="InterPro" id="IPR047200">
    <property type="entry name" value="MFS_YcaD-like"/>
</dbReference>
<dbReference type="InterPro" id="IPR036259">
    <property type="entry name" value="MFS_trans_sf"/>
</dbReference>
<keyword evidence="3 5" id="KW-0472">Membrane</keyword>
<proteinExistence type="predicted"/>
<dbReference type="Gene3D" id="1.20.1250.20">
    <property type="entry name" value="MFS general substrate transporter like domains"/>
    <property type="match status" value="2"/>
</dbReference>
<feature type="transmembrane region" description="Helical" evidence="5">
    <location>
        <begin position="161"/>
        <end position="181"/>
    </location>
</feature>
<accession>A0A2U2N1U2</accession>
<dbReference type="EMBL" id="QFFI01000013">
    <property type="protein sequence ID" value="PWG63156.1"/>
    <property type="molecule type" value="Genomic_DNA"/>
</dbReference>
<feature type="transmembrane region" description="Helical" evidence="5">
    <location>
        <begin position="358"/>
        <end position="375"/>
    </location>
</feature>
<keyword evidence="2 5" id="KW-1133">Transmembrane helix</keyword>
<dbReference type="InterPro" id="IPR011701">
    <property type="entry name" value="MFS"/>
</dbReference>
<dbReference type="InterPro" id="IPR020846">
    <property type="entry name" value="MFS_dom"/>
</dbReference>
<feature type="transmembrane region" description="Helical" evidence="5">
    <location>
        <begin position="324"/>
        <end position="346"/>
    </location>
</feature>
<dbReference type="PANTHER" id="PTHR23521">
    <property type="entry name" value="TRANSPORTER MFS SUPERFAMILY"/>
    <property type="match status" value="1"/>
</dbReference>
<feature type="transmembrane region" description="Helical" evidence="5">
    <location>
        <begin position="44"/>
        <end position="65"/>
    </location>
</feature>
<name>A0A2U2N1U2_9GAMM</name>
<feature type="transmembrane region" description="Helical" evidence="5">
    <location>
        <begin position="202"/>
        <end position="228"/>
    </location>
</feature>
<evidence type="ECO:0000256" key="1">
    <source>
        <dbReference type="ARBA" id="ARBA00022692"/>
    </source>
</evidence>
<protein>
    <submittedName>
        <fullName evidence="7">MFS transporter</fullName>
    </submittedName>
</protein>
<dbReference type="Proteomes" id="UP000245474">
    <property type="component" value="Unassembled WGS sequence"/>
</dbReference>
<feature type="region of interest" description="Disordered" evidence="4">
    <location>
        <begin position="422"/>
        <end position="441"/>
    </location>
</feature>
<evidence type="ECO:0000256" key="2">
    <source>
        <dbReference type="ARBA" id="ARBA00022989"/>
    </source>
</evidence>
<feature type="transmembrane region" description="Helical" evidence="5">
    <location>
        <begin position="234"/>
        <end position="251"/>
    </location>
</feature>
<feature type="transmembrane region" description="Helical" evidence="5">
    <location>
        <begin position="72"/>
        <end position="92"/>
    </location>
</feature>
<dbReference type="PROSITE" id="PS50850">
    <property type="entry name" value="MFS"/>
    <property type="match status" value="1"/>
</dbReference>
<comment type="caution">
    <text evidence="7">The sequence shown here is derived from an EMBL/GenBank/DDBJ whole genome shotgun (WGS) entry which is preliminary data.</text>
</comment>
<dbReference type="Pfam" id="PF07690">
    <property type="entry name" value="MFS_1"/>
    <property type="match status" value="1"/>
</dbReference>
<dbReference type="GO" id="GO:0022857">
    <property type="term" value="F:transmembrane transporter activity"/>
    <property type="evidence" value="ECO:0007669"/>
    <property type="project" value="InterPro"/>
</dbReference>
<evidence type="ECO:0000256" key="5">
    <source>
        <dbReference type="SAM" id="Phobius"/>
    </source>
</evidence>
<evidence type="ECO:0000259" key="6">
    <source>
        <dbReference type="PROSITE" id="PS50850"/>
    </source>
</evidence>
<feature type="domain" description="Major facilitator superfamily (MFS) profile" evidence="6">
    <location>
        <begin position="2"/>
        <end position="381"/>
    </location>
</feature>
<dbReference type="RefSeq" id="WP_109678656.1">
    <property type="nucleotide sequence ID" value="NZ_CP086615.1"/>
</dbReference>
<keyword evidence="8" id="KW-1185">Reference proteome</keyword>
<evidence type="ECO:0000313" key="8">
    <source>
        <dbReference type="Proteomes" id="UP000245474"/>
    </source>
</evidence>
<reference evidence="7 8" key="1">
    <citation type="submission" date="2018-05" db="EMBL/GenBank/DDBJ databases">
        <title>Spiribacter halobius sp. nov., a moderately halophilic bacterium isolated from marine solar saltern.</title>
        <authorList>
            <person name="Zheng W.-S."/>
            <person name="Lu D.-C."/>
            <person name="Du Z.-J."/>
        </authorList>
    </citation>
    <scope>NUCLEOTIDE SEQUENCE [LARGE SCALE GENOMIC DNA]</scope>
    <source>
        <strain evidence="7 8">E85</strain>
    </source>
</reference>
<feature type="transmembrane region" description="Helical" evidence="5">
    <location>
        <begin position="98"/>
        <end position="119"/>
    </location>
</feature>
<dbReference type="CDD" id="cd17477">
    <property type="entry name" value="MFS_YcaD_like"/>
    <property type="match status" value="1"/>
</dbReference>
<keyword evidence="1 5" id="KW-0812">Transmembrane</keyword>
<feature type="transmembrane region" description="Helical" evidence="5">
    <location>
        <begin position="131"/>
        <end position="149"/>
    </location>
</feature>